<organism evidence="1 2">
    <name type="scientific">Aspergillus ellipticus CBS 707.79</name>
    <dbReference type="NCBI Taxonomy" id="1448320"/>
    <lineage>
        <taxon>Eukaryota</taxon>
        <taxon>Fungi</taxon>
        <taxon>Dikarya</taxon>
        <taxon>Ascomycota</taxon>
        <taxon>Pezizomycotina</taxon>
        <taxon>Eurotiomycetes</taxon>
        <taxon>Eurotiomycetidae</taxon>
        <taxon>Eurotiales</taxon>
        <taxon>Aspergillaceae</taxon>
        <taxon>Aspergillus</taxon>
        <taxon>Aspergillus subgen. Circumdati</taxon>
    </lineage>
</organism>
<protein>
    <recommendedName>
        <fullName evidence="3">NWD NACHT-NTPase N-terminal domain-containing protein</fullName>
    </recommendedName>
</protein>
<reference evidence="1 2" key="1">
    <citation type="submission" date="2018-02" db="EMBL/GenBank/DDBJ databases">
        <title>The genomes of Aspergillus section Nigri reveals drivers in fungal speciation.</title>
        <authorList>
            <consortium name="DOE Joint Genome Institute"/>
            <person name="Vesth T.C."/>
            <person name="Nybo J."/>
            <person name="Theobald S."/>
            <person name="Brandl J."/>
            <person name="Frisvad J.C."/>
            <person name="Nielsen K.F."/>
            <person name="Lyhne E.K."/>
            <person name="Kogle M.E."/>
            <person name="Kuo A."/>
            <person name="Riley R."/>
            <person name="Clum A."/>
            <person name="Nolan M."/>
            <person name="Lipzen A."/>
            <person name="Salamov A."/>
            <person name="Henrissat B."/>
            <person name="Wiebenga A."/>
            <person name="De vries R.P."/>
            <person name="Grigoriev I.V."/>
            <person name="Mortensen U.H."/>
            <person name="Andersen M.R."/>
            <person name="Baker S.E."/>
        </authorList>
    </citation>
    <scope>NUCLEOTIDE SEQUENCE [LARGE SCALE GENOMIC DNA]</scope>
    <source>
        <strain evidence="1 2">CBS 707.79</strain>
    </source>
</reference>
<evidence type="ECO:0000313" key="2">
    <source>
        <dbReference type="Proteomes" id="UP000247810"/>
    </source>
</evidence>
<dbReference type="PANTHER" id="PTHR40619:SF3">
    <property type="entry name" value="FUNGAL STAND N-TERMINAL GOODBYE DOMAIN-CONTAINING PROTEIN"/>
    <property type="match status" value="1"/>
</dbReference>
<dbReference type="PANTHER" id="PTHR40619">
    <property type="entry name" value="FUNGAL STAND N-TERMINAL GOODBYE DOMAIN-CONTAINING PROTEIN"/>
    <property type="match status" value="1"/>
</dbReference>
<keyword evidence="2" id="KW-1185">Reference proteome</keyword>
<accession>A0A319F460</accession>
<gene>
    <name evidence="1" type="ORF">BO71DRAFT_424824</name>
</gene>
<dbReference type="VEuPathDB" id="FungiDB:BO71DRAFT_424824"/>
<dbReference type="STRING" id="1448320.A0A319F460"/>
<dbReference type="EMBL" id="KZ825799">
    <property type="protein sequence ID" value="PYH99752.1"/>
    <property type="molecule type" value="Genomic_DNA"/>
</dbReference>
<proteinExistence type="predicted"/>
<dbReference type="Proteomes" id="UP000247810">
    <property type="component" value="Unassembled WGS sequence"/>
</dbReference>
<name>A0A319F460_9EURO</name>
<evidence type="ECO:0000313" key="1">
    <source>
        <dbReference type="EMBL" id="PYH99752.1"/>
    </source>
</evidence>
<evidence type="ECO:0008006" key="3">
    <source>
        <dbReference type="Google" id="ProtNLM"/>
    </source>
</evidence>
<dbReference type="OrthoDB" id="5419927at2759"/>
<dbReference type="AlphaFoldDB" id="A0A319F460"/>
<sequence length="289" mass="32445">MAGLGATLREGDQLDEGKHFLVDRYMSDQAHGLPDSSSFAWFHLQAERLIANAPQTDQPTGEAPELPLIPVEVEERKFLEAMREYENDVDNKARNLGESSLGEHSGILEGWLGLIPSESNYLSTICGGIKLVLHAASRMKDIREDILSALCDIPVILNGAQRVLGIYKVSNELRVYNDALYTATLRGLGCLLGYIRERGWKKSLKALLLQSSFGKRLSESIEEMHGCRDRFNAEADICGMPMQQRLETLMREANQNTVSLRADMMKIQYLATTEQLRSQQWIEESTQAI</sequence>